<proteinExistence type="predicted"/>
<sequence length="412" mass="45411">MPETPKKEEALEPLTEAVITKYTTAGQIANDVLKELISMAKEGAKVGDICTHGDTRIKELTSKCYKKEKEMEKGIGMPTCVSVGNIVCHFSPLKSDPEVVLEKGQVVKIDLGAHVDGYIASAAHTIVVGASTDEKVTGKKADVTLAAYNALETTLRQLFPHKGLKNSDITKTISEVASIYKTTPVENMLSHQIARFETNTGKEIIQNPSDDQSNKIEKHTFEENEAYVIDILITTGDGKVKQGDIRTTVYKKAADVVYQLKMKNSRNFFSEASKEYGVMPFSIRGFANEVQAKLGVTELMPFSIRGFANEVQAKLGVTECERHGLLQPYPVLYDRDSEIVAQFKATVLITPNGITKVAGLPLDTSVYQSEIKIENPIIQTLLKESLKMKKQKKKDEKTAGETKETPKADPPQ</sequence>
<protein>
    <submittedName>
        <fullName evidence="2">Peptidase M24 domain-containing protein</fullName>
    </submittedName>
</protein>
<dbReference type="Proteomes" id="UP000887580">
    <property type="component" value="Unplaced"/>
</dbReference>
<accession>A0AC35GS00</accession>
<evidence type="ECO:0000313" key="2">
    <source>
        <dbReference type="WBParaSite" id="PS1159_v2.g8075.t1"/>
    </source>
</evidence>
<name>A0AC35GS00_9BILA</name>
<evidence type="ECO:0000313" key="1">
    <source>
        <dbReference type="Proteomes" id="UP000887580"/>
    </source>
</evidence>
<reference evidence="2" key="1">
    <citation type="submission" date="2022-11" db="UniProtKB">
        <authorList>
            <consortium name="WormBaseParasite"/>
        </authorList>
    </citation>
    <scope>IDENTIFICATION</scope>
</reference>
<organism evidence="1 2">
    <name type="scientific">Panagrolaimus sp. PS1159</name>
    <dbReference type="NCBI Taxonomy" id="55785"/>
    <lineage>
        <taxon>Eukaryota</taxon>
        <taxon>Metazoa</taxon>
        <taxon>Ecdysozoa</taxon>
        <taxon>Nematoda</taxon>
        <taxon>Chromadorea</taxon>
        <taxon>Rhabditida</taxon>
        <taxon>Tylenchina</taxon>
        <taxon>Panagrolaimomorpha</taxon>
        <taxon>Panagrolaimoidea</taxon>
        <taxon>Panagrolaimidae</taxon>
        <taxon>Panagrolaimus</taxon>
    </lineage>
</organism>
<dbReference type="WBParaSite" id="PS1159_v2.g8075.t1">
    <property type="protein sequence ID" value="PS1159_v2.g8075.t1"/>
    <property type="gene ID" value="PS1159_v2.g8075"/>
</dbReference>